<keyword evidence="6" id="KW-0238">DNA-binding</keyword>
<dbReference type="GO" id="GO:0006310">
    <property type="term" value="P:DNA recombination"/>
    <property type="evidence" value="ECO:0007669"/>
    <property type="project" value="UniProtKB-KW"/>
</dbReference>
<evidence type="ECO:0000259" key="11">
    <source>
        <dbReference type="Pfam" id="PF07282"/>
    </source>
</evidence>
<dbReference type="RefSeq" id="WP_089322883.1">
    <property type="nucleotide sequence ID" value="NZ_FZOB01000004.1"/>
</dbReference>
<dbReference type="InterPro" id="IPR051399">
    <property type="entry name" value="RNA-guided_DNA_endo/Transpos"/>
</dbReference>
<feature type="domain" description="Probable transposase IS891/IS1136/IS1341" evidence="10">
    <location>
        <begin position="199"/>
        <end position="315"/>
    </location>
</feature>
<evidence type="ECO:0000256" key="9">
    <source>
        <dbReference type="SAM" id="MobiDB-lite"/>
    </source>
</evidence>
<evidence type="ECO:0000256" key="7">
    <source>
        <dbReference type="ARBA" id="ARBA00023172"/>
    </source>
</evidence>
<keyword evidence="14" id="KW-1185">Reference proteome</keyword>
<evidence type="ECO:0000256" key="2">
    <source>
        <dbReference type="ARBA" id="ARBA00011044"/>
    </source>
</evidence>
<dbReference type="InterPro" id="IPR010095">
    <property type="entry name" value="Cas12f1-like_TNB"/>
</dbReference>
<evidence type="ECO:0000259" key="10">
    <source>
        <dbReference type="Pfam" id="PF01385"/>
    </source>
</evidence>
<evidence type="ECO:0000256" key="5">
    <source>
        <dbReference type="ARBA" id="ARBA00022833"/>
    </source>
</evidence>
<name>A0A238YS03_9BACT</name>
<evidence type="ECO:0000256" key="6">
    <source>
        <dbReference type="ARBA" id="ARBA00023125"/>
    </source>
</evidence>
<keyword evidence="7" id="KW-0233">DNA recombination</keyword>
<feature type="region of interest" description="Disordered" evidence="9">
    <location>
        <begin position="429"/>
        <end position="449"/>
    </location>
</feature>
<dbReference type="NCBIfam" id="TIGR01766">
    <property type="entry name" value="IS200/IS605 family accessory protein TnpB-like domain"/>
    <property type="match status" value="1"/>
</dbReference>
<evidence type="ECO:0000256" key="8">
    <source>
        <dbReference type="SAM" id="Coils"/>
    </source>
</evidence>
<dbReference type="InterPro" id="IPR021027">
    <property type="entry name" value="Transposase_put_HTH"/>
</dbReference>
<feature type="coiled-coil region" evidence="8">
    <location>
        <begin position="242"/>
        <end position="286"/>
    </location>
</feature>
<dbReference type="PANTHER" id="PTHR30405:SF25">
    <property type="entry name" value="RNA-GUIDED DNA ENDONUCLEASE INSQ-RELATED"/>
    <property type="match status" value="1"/>
</dbReference>
<feature type="compositionally biased region" description="Polar residues" evidence="9">
    <location>
        <begin position="435"/>
        <end position="449"/>
    </location>
</feature>
<keyword evidence="4" id="KW-0479">Metal-binding</keyword>
<keyword evidence="5" id="KW-0862">Zinc</keyword>
<organism evidence="13 14">
    <name type="scientific">Desulfurobacterium atlanticum</name>
    <dbReference type="NCBI Taxonomy" id="240169"/>
    <lineage>
        <taxon>Bacteria</taxon>
        <taxon>Pseudomonadati</taxon>
        <taxon>Aquificota</taxon>
        <taxon>Aquificia</taxon>
        <taxon>Desulfurobacteriales</taxon>
        <taxon>Desulfurobacteriaceae</taxon>
        <taxon>Desulfurobacterium</taxon>
    </lineage>
</organism>
<gene>
    <name evidence="13" type="ORF">SAMN06265340_104137</name>
</gene>
<evidence type="ECO:0000256" key="1">
    <source>
        <dbReference type="ARBA" id="ARBA00008761"/>
    </source>
</evidence>
<dbReference type="GO" id="GO:0032196">
    <property type="term" value="P:transposition"/>
    <property type="evidence" value="ECO:0007669"/>
    <property type="project" value="UniProtKB-KW"/>
</dbReference>
<dbReference type="Proteomes" id="UP000198405">
    <property type="component" value="Unassembled WGS sequence"/>
</dbReference>
<dbReference type="Pfam" id="PF01385">
    <property type="entry name" value="OrfB_IS605"/>
    <property type="match status" value="1"/>
</dbReference>
<keyword evidence="3" id="KW-0815">Transposition</keyword>
<dbReference type="OrthoDB" id="10676at2"/>
<dbReference type="AlphaFoldDB" id="A0A238YS03"/>
<evidence type="ECO:0000313" key="14">
    <source>
        <dbReference type="Proteomes" id="UP000198405"/>
    </source>
</evidence>
<feature type="domain" description="Cas12f1-like TNB" evidence="11">
    <location>
        <begin position="327"/>
        <end position="392"/>
    </location>
</feature>
<dbReference type="GO" id="GO:0003677">
    <property type="term" value="F:DNA binding"/>
    <property type="evidence" value="ECO:0007669"/>
    <property type="project" value="UniProtKB-KW"/>
</dbReference>
<dbReference type="GO" id="GO:0046872">
    <property type="term" value="F:metal ion binding"/>
    <property type="evidence" value="ECO:0007669"/>
    <property type="project" value="UniProtKB-KW"/>
</dbReference>
<evidence type="ECO:0000256" key="4">
    <source>
        <dbReference type="ARBA" id="ARBA00022723"/>
    </source>
</evidence>
<dbReference type="Pfam" id="PF07282">
    <property type="entry name" value="Cas12f1-like_TNB"/>
    <property type="match status" value="1"/>
</dbReference>
<dbReference type="PANTHER" id="PTHR30405">
    <property type="entry name" value="TRANSPOSASE"/>
    <property type="match status" value="1"/>
</dbReference>
<sequence length="466" mass="54013">MSRAKEESKFLLTYKFRAYPSALQEYKLENWLFALCWLYNHALEERKRVWKEERRTVKYSEQQNNLPKLKKKEPILKLVHSQVLQDTLRRVDKAFQKFFQDLERKKKGEKVKVGYPKKKPIAKYKSLTFSQVWMKQKGKLVPIIKLEKKNNRFAYLHLPKIGKLKIRLHREIDWTRAKTVTVKREPSGNWYVCISVEVDLDQILKEAEERVERKIKTVGIDLGVKHLAVTSKKDYIKHPKFIQKLEKRLKREQKKLSRKEKGSRNFEKQKKKVAKIHEKIKNARRDFLHKLSRKLVGRYHLISFEDLDIPGLVENNPLAKLILDAGWGTLITFTTYKAVMAGVKVVKVDAAYTTQECSYCGLKVPKTLADRMHKCPRCGIELDRDYNASIVIDKRGIEKEGLTHLTGGRVGATRTYACGEGTGGVSSKGEISYPSLKQESPCGSSGWSNSRQRVVFLPEAPSVRAE</sequence>
<protein>
    <submittedName>
        <fullName evidence="13">Putative transposase</fullName>
    </submittedName>
</protein>
<evidence type="ECO:0000259" key="12">
    <source>
        <dbReference type="Pfam" id="PF12323"/>
    </source>
</evidence>
<proteinExistence type="inferred from homology"/>
<keyword evidence="8" id="KW-0175">Coiled coil</keyword>
<comment type="similarity">
    <text evidence="1">In the C-terminal section; belongs to the transposase 35 family.</text>
</comment>
<accession>A0A238YS03</accession>
<feature type="domain" description="Transposase putative helix-turn-helix" evidence="12">
    <location>
        <begin position="12"/>
        <end position="54"/>
    </location>
</feature>
<dbReference type="Pfam" id="PF12323">
    <property type="entry name" value="HTH_OrfB_IS605"/>
    <property type="match status" value="1"/>
</dbReference>
<dbReference type="EMBL" id="FZOB01000004">
    <property type="protein sequence ID" value="SNR73742.1"/>
    <property type="molecule type" value="Genomic_DNA"/>
</dbReference>
<evidence type="ECO:0000313" key="13">
    <source>
        <dbReference type="EMBL" id="SNR73742.1"/>
    </source>
</evidence>
<dbReference type="InterPro" id="IPR001959">
    <property type="entry name" value="Transposase"/>
</dbReference>
<dbReference type="NCBIfam" id="NF040570">
    <property type="entry name" value="guided_TnpB"/>
    <property type="match status" value="1"/>
</dbReference>
<evidence type="ECO:0000256" key="3">
    <source>
        <dbReference type="ARBA" id="ARBA00022578"/>
    </source>
</evidence>
<reference evidence="14" key="1">
    <citation type="submission" date="2017-06" db="EMBL/GenBank/DDBJ databases">
        <authorList>
            <person name="Varghese N."/>
            <person name="Submissions S."/>
        </authorList>
    </citation>
    <scope>NUCLEOTIDE SEQUENCE [LARGE SCALE GENOMIC DNA]</scope>
    <source>
        <strain evidence="14">DSM 15668</strain>
    </source>
</reference>
<comment type="similarity">
    <text evidence="2">In the N-terminal section; belongs to the transposase 2 family.</text>
</comment>